<dbReference type="Pfam" id="PF20696">
    <property type="entry name" value="UbiD_C"/>
    <property type="match status" value="1"/>
</dbReference>
<dbReference type="GO" id="GO:0005737">
    <property type="term" value="C:cytoplasm"/>
    <property type="evidence" value="ECO:0007669"/>
    <property type="project" value="TreeGrafter"/>
</dbReference>
<dbReference type="PANTHER" id="PTHR30108:SF17">
    <property type="entry name" value="FERULIC ACID DECARBOXYLASE 1"/>
    <property type="match status" value="1"/>
</dbReference>
<dbReference type="PANTHER" id="PTHR30108">
    <property type="entry name" value="3-OCTAPRENYL-4-HYDROXYBENZOATE CARBOXY-LYASE-RELATED"/>
    <property type="match status" value="1"/>
</dbReference>
<dbReference type="SUPFAM" id="SSF50475">
    <property type="entry name" value="FMN-binding split barrel"/>
    <property type="match status" value="1"/>
</dbReference>
<dbReference type="GO" id="GO:0018799">
    <property type="term" value="F:4-hydroxybenzoate decarboxylase activity"/>
    <property type="evidence" value="ECO:0007669"/>
    <property type="project" value="UniProtKB-EC"/>
</dbReference>
<evidence type="ECO:0000259" key="1">
    <source>
        <dbReference type="Pfam" id="PF01977"/>
    </source>
</evidence>
<feature type="domain" description="3-octaprenyl-4-hydroxybenzoate carboxy-lyase-like C-terminal" evidence="2">
    <location>
        <begin position="338"/>
        <end position="467"/>
    </location>
</feature>
<dbReference type="Gene3D" id="3.40.1670.10">
    <property type="entry name" value="UbiD C-terminal domain-like"/>
    <property type="match status" value="1"/>
</dbReference>
<dbReference type="EMBL" id="MLJW01000115">
    <property type="protein sequence ID" value="OIQ98751.1"/>
    <property type="molecule type" value="Genomic_DNA"/>
</dbReference>
<sequence>MNDNAPKAVVGGAPEGKAGHDYHVPYEDLREWIGEAEKLGEIEVVKGASWQKEIGMAADLMMHSDTSPCVIFDEVPGCAPGHRVLVNFFGGRRKNMTLGFPAHYSRLELSQAFLENNLRGMEPIPHQEVETGPVFENVLMGDDIDITKFPTPLWHAHDGGRYIGTGSYNVTMDPDEKWINAGTYRVMIHDKNTVGFYISPGKHGRIHRDKYQARGEPMPTVIVIGGDPLTFLLASAEVPYGVCEFDMVGALRGKAMKTVRGKVTGIPFPANAELVIEGFVHPTRKKKEGPFGEWTGYYASDVREEPILEIKAIYHRNNPIILGCPPLCPPDEMARYRAVMRSALLKQEIEKAGVPDITAAWAHEAGAARMLLAVAIKQRYPGHVKQVGHIASQCHVGAYAGKYVVVVDDDVDVSNLEELMWAVATRSDPATSIDIITNTWSTPLDPRLTPEDREKGNYTNSRAIIDACRPFHWRDKFPRVNRLSPEELREAREKFGHLLR</sequence>
<dbReference type="SUPFAM" id="SSF143968">
    <property type="entry name" value="UbiD C-terminal domain-like"/>
    <property type="match status" value="1"/>
</dbReference>
<dbReference type="InterPro" id="IPR002830">
    <property type="entry name" value="UbiD"/>
</dbReference>
<feature type="domain" description="3-octaprenyl-4-hydroxybenzoate carboxy-lyase-like Rift-related" evidence="1">
    <location>
        <begin position="129"/>
        <end position="324"/>
    </location>
</feature>
<dbReference type="InterPro" id="IPR049381">
    <property type="entry name" value="UbiD-like_C"/>
</dbReference>
<dbReference type="NCBIfam" id="TIGR00148">
    <property type="entry name" value="UbiD family decarboxylase"/>
    <property type="match status" value="1"/>
</dbReference>
<gene>
    <name evidence="3" type="primary">bsdC_2</name>
    <name evidence="3" type="ORF">GALL_192520</name>
</gene>
<organism evidence="3">
    <name type="scientific">mine drainage metagenome</name>
    <dbReference type="NCBI Taxonomy" id="410659"/>
    <lineage>
        <taxon>unclassified sequences</taxon>
        <taxon>metagenomes</taxon>
        <taxon>ecological metagenomes</taxon>
    </lineage>
</organism>
<accession>A0A1J5S3N6</accession>
<dbReference type="AlphaFoldDB" id="A0A1J5S3N6"/>
<proteinExistence type="predicted"/>
<reference evidence="3" key="1">
    <citation type="submission" date="2016-10" db="EMBL/GenBank/DDBJ databases">
        <title>Sequence of Gallionella enrichment culture.</title>
        <authorList>
            <person name="Poehlein A."/>
            <person name="Muehling M."/>
            <person name="Daniel R."/>
        </authorList>
    </citation>
    <scope>NUCLEOTIDE SEQUENCE</scope>
</reference>
<comment type="caution">
    <text evidence="3">The sequence shown here is derived from an EMBL/GenBank/DDBJ whole genome shotgun (WGS) entry which is preliminary data.</text>
</comment>
<protein>
    <submittedName>
        <fullName evidence="3">Phenolic acid decarboxylase subunit C</fullName>
        <ecNumber evidence="3">4.1.1.-</ecNumber>
        <ecNumber evidence="3">4.1.1.61</ecNumber>
    </submittedName>
</protein>
<evidence type="ECO:0000313" key="3">
    <source>
        <dbReference type="EMBL" id="OIQ98751.1"/>
    </source>
</evidence>
<dbReference type="EC" id="4.1.1.61" evidence="3"/>
<dbReference type="InterPro" id="IPR048304">
    <property type="entry name" value="UbiD_Rift_dom"/>
</dbReference>
<dbReference type="Pfam" id="PF01977">
    <property type="entry name" value="UbiD"/>
    <property type="match status" value="1"/>
</dbReference>
<dbReference type="GO" id="GO:0033494">
    <property type="term" value="P:ferulate metabolic process"/>
    <property type="evidence" value="ECO:0007669"/>
    <property type="project" value="TreeGrafter"/>
</dbReference>
<evidence type="ECO:0000259" key="2">
    <source>
        <dbReference type="Pfam" id="PF20696"/>
    </source>
</evidence>
<name>A0A1J5S3N6_9ZZZZ</name>
<dbReference type="EC" id="4.1.1.-" evidence="3"/>
<dbReference type="GO" id="GO:0046281">
    <property type="term" value="P:cinnamic acid catabolic process"/>
    <property type="evidence" value="ECO:0007669"/>
    <property type="project" value="TreeGrafter"/>
</dbReference>
<keyword evidence="3" id="KW-0456">Lyase</keyword>